<dbReference type="InterPro" id="IPR036291">
    <property type="entry name" value="NAD(P)-bd_dom_sf"/>
</dbReference>
<feature type="active site" description="Proton acceptor" evidence="4">
    <location>
        <position position="180"/>
    </location>
</feature>
<dbReference type="GO" id="GO:0005975">
    <property type="term" value="P:carbohydrate metabolic process"/>
    <property type="evidence" value="ECO:0007669"/>
    <property type="project" value="UniProtKB-UniRule"/>
</dbReference>
<dbReference type="Proteomes" id="UP000193303">
    <property type="component" value="Unassembled WGS sequence"/>
</dbReference>
<dbReference type="HAMAP" id="MF_01601">
    <property type="entry name" value="Heptose_epimerase"/>
    <property type="match status" value="1"/>
</dbReference>
<dbReference type="AlphaFoldDB" id="A0A1X3DLA5"/>
<dbReference type="InterPro" id="IPR011912">
    <property type="entry name" value="Heptose_epim"/>
</dbReference>
<feature type="active site" description="Proton acceptor" evidence="4">
    <location>
        <position position="141"/>
    </location>
</feature>
<feature type="binding site" evidence="4">
    <location>
        <begin position="203"/>
        <end position="206"/>
    </location>
    <ligand>
        <name>substrate</name>
    </ligand>
</feature>
<gene>
    <name evidence="4" type="primary">hldD</name>
    <name evidence="6" type="ORF">BV912_00295</name>
</gene>
<proteinExistence type="inferred from homology"/>
<feature type="binding site" evidence="4">
    <location>
        <position position="182"/>
    </location>
    <ligand>
        <name>substrate</name>
    </ligand>
</feature>
<dbReference type="InterPro" id="IPR001509">
    <property type="entry name" value="Epimerase_deHydtase"/>
</dbReference>
<evidence type="ECO:0000256" key="2">
    <source>
        <dbReference type="ARBA" id="ARBA00023235"/>
    </source>
</evidence>
<keyword evidence="3 4" id="KW-0119">Carbohydrate metabolism</keyword>
<feature type="binding site" evidence="4">
    <location>
        <position position="171"/>
    </location>
    <ligand>
        <name>substrate</name>
    </ligand>
</feature>
<feature type="binding site" evidence="4">
    <location>
        <begin position="32"/>
        <end position="33"/>
    </location>
    <ligand>
        <name>NADP(+)</name>
        <dbReference type="ChEBI" id="CHEBI:58349"/>
    </ligand>
</feature>
<dbReference type="STRING" id="1931275.BV914_03300"/>
<dbReference type="EC" id="5.1.3.20" evidence="4"/>
<feature type="binding site" evidence="4">
    <location>
        <position position="180"/>
    </location>
    <ligand>
        <name>NADP(+)</name>
        <dbReference type="ChEBI" id="CHEBI:58349"/>
    </ligand>
</feature>
<dbReference type="Pfam" id="PF01370">
    <property type="entry name" value="Epimerase"/>
    <property type="match status" value="1"/>
</dbReference>
<dbReference type="Gene3D" id="3.40.50.720">
    <property type="entry name" value="NAD(P)-binding Rossmann-like Domain"/>
    <property type="match status" value="1"/>
</dbReference>
<protein>
    <recommendedName>
        <fullName evidence="4">ADP-L-glycero-D-manno-heptose-6-epimerase</fullName>
        <ecNumber evidence="4">5.1.3.20</ecNumber>
    </recommendedName>
    <alternativeName>
        <fullName evidence="4">ADP-L-glycero-beta-D-manno-heptose-6-epimerase</fullName>
        <shortName evidence="4">ADP-glyceromanno-heptose 6-epimerase</shortName>
        <shortName evidence="4">ADP-hep 6-epimerase</shortName>
        <shortName evidence="4">AGME</shortName>
    </alternativeName>
</protein>
<evidence type="ECO:0000313" key="7">
    <source>
        <dbReference type="Proteomes" id="UP000193303"/>
    </source>
</evidence>
<organism evidence="6 7">
    <name type="scientific">Neisseria dumasiana</name>
    <dbReference type="NCBI Taxonomy" id="1931275"/>
    <lineage>
        <taxon>Bacteria</taxon>
        <taxon>Pseudomonadati</taxon>
        <taxon>Pseudomonadota</taxon>
        <taxon>Betaproteobacteria</taxon>
        <taxon>Neisseriales</taxon>
        <taxon>Neisseriaceae</taxon>
        <taxon>Neisseria</taxon>
    </lineage>
</organism>
<evidence type="ECO:0000313" key="6">
    <source>
        <dbReference type="EMBL" id="OSI25351.1"/>
    </source>
</evidence>
<feature type="binding site" evidence="4">
    <location>
        <position position="39"/>
    </location>
    <ligand>
        <name>NADP(+)</name>
        <dbReference type="ChEBI" id="CHEBI:58349"/>
    </ligand>
</feature>
<dbReference type="NCBIfam" id="TIGR02197">
    <property type="entry name" value="heptose_epim"/>
    <property type="match status" value="1"/>
</dbReference>
<dbReference type="OrthoDB" id="9803010at2"/>
<dbReference type="PANTHER" id="PTHR43103:SF3">
    <property type="entry name" value="ADP-L-GLYCERO-D-MANNO-HEPTOSE-6-EPIMERASE"/>
    <property type="match status" value="1"/>
</dbReference>
<feature type="binding site" evidence="4">
    <location>
        <position position="145"/>
    </location>
    <ligand>
        <name>NADP(+)</name>
        <dbReference type="ChEBI" id="CHEBI:58349"/>
    </ligand>
</feature>
<feature type="binding site" evidence="4">
    <location>
        <position position="189"/>
    </location>
    <ligand>
        <name>substrate</name>
    </ligand>
</feature>
<dbReference type="GO" id="GO:0008712">
    <property type="term" value="F:ADP-glyceromanno-heptose 6-epimerase activity"/>
    <property type="evidence" value="ECO:0007669"/>
    <property type="project" value="UniProtKB-UniRule"/>
</dbReference>
<feature type="binding site" evidence="4">
    <location>
        <position position="94"/>
    </location>
    <ligand>
        <name>NADP(+)</name>
        <dbReference type="ChEBI" id="CHEBI:58349"/>
    </ligand>
</feature>
<feature type="domain" description="NAD-dependent epimerase/dehydratase" evidence="5">
    <location>
        <begin position="3"/>
        <end position="244"/>
    </location>
</feature>
<dbReference type="CDD" id="cd05248">
    <property type="entry name" value="ADP_GME_SDR_e"/>
    <property type="match status" value="1"/>
</dbReference>
<comment type="cofactor">
    <cofactor evidence="4">
        <name>NADP(+)</name>
        <dbReference type="ChEBI" id="CHEBI:58349"/>
    </cofactor>
    <text evidence="4">Binds 1 NADP(+) per subunit.</text>
</comment>
<comment type="catalytic activity">
    <reaction evidence="4">
        <text>ADP-D-glycero-beta-D-manno-heptose = ADP-L-glycero-beta-D-manno-heptose</text>
        <dbReference type="Rhea" id="RHEA:17577"/>
        <dbReference type="ChEBI" id="CHEBI:59967"/>
        <dbReference type="ChEBI" id="CHEBI:61506"/>
        <dbReference type="EC" id="5.1.3.20"/>
    </reaction>
</comment>
<evidence type="ECO:0000256" key="1">
    <source>
        <dbReference type="ARBA" id="ARBA00022857"/>
    </source>
</evidence>
<sequence length="333" mass="38232">MTIIVTGAAGFIGSNIVKALNERGITDIIAVDNLTRGEKFKNLAECEIAHYLDKHEFIRQVREHLLPFDDIEAVFHDGACSDTMEHNGLYMMDNNYQYSLDLLDWCQDERIPFLYASSAAVYGKGEIFREERELEKPLNVYGYSKFLFDQVVRRRMEEGLTAQVAGFRYFNVYGPREQHKGRMASVAFHHFNQYREQGYVNLFGENEGYGNGEQTRDFVSVEDVVKVNLFFFDNPEKSGIFNLGTGRSQPFNDLAAATVNACRVAEGKPAMSLQELVKEELIRYIPFPDSLKGKYQSFTEADISRLREAGYEEAFLDVDEGVSRYVHWMMENL</sequence>
<comment type="similarity">
    <text evidence="4">Belongs to the NAD(P)-dependent epimerase/dehydratase family. HldD subfamily.</text>
</comment>
<dbReference type="UniPathway" id="UPA00356">
    <property type="reaction ID" value="UER00440"/>
</dbReference>
<keyword evidence="1 4" id="KW-0521">NADP</keyword>
<feature type="binding site" evidence="4">
    <location>
        <position position="172"/>
    </location>
    <ligand>
        <name>NADP(+)</name>
        <dbReference type="ChEBI" id="CHEBI:58349"/>
    </ligand>
</feature>
<feature type="binding site" evidence="4">
    <location>
        <begin position="11"/>
        <end position="12"/>
    </location>
    <ligand>
        <name>NADP(+)</name>
        <dbReference type="ChEBI" id="CHEBI:58349"/>
    </ligand>
</feature>
<dbReference type="GO" id="GO:0050661">
    <property type="term" value="F:NADP binding"/>
    <property type="evidence" value="ECO:0007669"/>
    <property type="project" value="InterPro"/>
</dbReference>
<dbReference type="EMBL" id="MTAB01000001">
    <property type="protein sequence ID" value="OSI25351.1"/>
    <property type="molecule type" value="Genomic_DNA"/>
</dbReference>
<comment type="domain">
    <text evidence="4">Contains a large N-terminal NADP-binding domain, and a smaller C-terminal substrate-binding domain.</text>
</comment>
<dbReference type="PANTHER" id="PTHR43103">
    <property type="entry name" value="NUCLEOSIDE-DIPHOSPHATE-SUGAR EPIMERASE"/>
    <property type="match status" value="1"/>
</dbReference>
<comment type="caution">
    <text evidence="6">The sequence shown here is derived from an EMBL/GenBank/DDBJ whole genome shotgun (WGS) entry which is preliminary data.</text>
</comment>
<dbReference type="Gene3D" id="3.90.25.10">
    <property type="entry name" value="UDP-galactose 4-epimerase, domain 1"/>
    <property type="match status" value="1"/>
</dbReference>
<evidence type="ECO:0000256" key="3">
    <source>
        <dbReference type="ARBA" id="ARBA00023277"/>
    </source>
</evidence>
<evidence type="ECO:0000259" key="5">
    <source>
        <dbReference type="Pfam" id="PF01370"/>
    </source>
</evidence>
<comment type="subunit">
    <text evidence="4">Homopentamer.</text>
</comment>
<feature type="binding site" evidence="4">
    <location>
        <position position="295"/>
    </location>
    <ligand>
        <name>substrate</name>
    </ligand>
</feature>
<feature type="binding site" evidence="4">
    <location>
        <begin position="77"/>
        <end position="81"/>
    </location>
    <ligand>
        <name>NADP(+)</name>
        <dbReference type="ChEBI" id="CHEBI:58349"/>
    </ligand>
</feature>
<dbReference type="SUPFAM" id="SSF51735">
    <property type="entry name" value="NAD(P)-binding Rossmann-fold domains"/>
    <property type="match status" value="1"/>
</dbReference>
<comment type="pathway">
    <text evidence="4">Nucleotide-sugar biosynthesis; ADP-L-glycero-beta-D-manno-heptose biosynthesis; ADP-L-glycero-beta-D-manno-heptose from D-glycero-beta-D-manno-heptose 7-phosphate: step 4/4.</text>
</comment>
<reference evidence="7" key="1">
    <citation type="submission" date="2017-01" db="EMBL/GenBank/DDBJ databases">
        <authorList>
            <person name="Mah S.A."/>
            <person name="Swanson W.J."/>
            <person name="Moy G.W."/>
            <person name="Vacquier V.D."/>
        </authorList>
    </citation>
    <scope>NUCLEOTIDE SEQUENCE [LARGE SCALE GENOMIC DNA]</scope>
    <source>
        <strain evidence="7">124861</strain>
    </source>
</reference>
<accession>A0A1X3DLA5</accession>
<keyword evidence="2 4" id="KW-0413">Isomerase</keyword>
<evidence type="ECO:0000256" key="4">
    <source>
        <dbReference type="HAMAP-Rule" id="MF_01601"/>
    </source>
</evidence>
<dbReference type="RefSeq" id="WP_054600001.1">
    <property type="nucleotide sequence ID" value="NZ_MTAB01000001.1"/>
</dbReference>
<comment type="function">
    <text evidence="4">Catalyzes the interconversion between ADP-D-glycero-beta-D-manno-heptose and ADP-L-glycero-beta-D-manno-heptose via an epimerization at carbon 6 of the heptose.</text>
</comment>
<name>A0A1X3DLA5_9NEIS</name>
<feature type="binding site" evidence="4">
    <location>
        <position position="54"/>
    </location>
    <ligand>
        <name>NADP(+)</name>
        <dbReference type="ChEBI" id="CHEBI:58349"/>
    </ligand>
</feature>
<feature type="binding site" evidence="4">
    <location>
        <position position="216"/>
    </location>
    <ligand>
        <name>substrate</name>
    </ligand>
</feature>
<dbReference type="GO" id="GO:0097171">
    <property type="term" value="P:ADP-L-glycero-beta-D-manno-heptose biosynthetic process"/>
    <property type="evidence" value="ECO:0007669"/>
    <property type="project" value="UniProtKB-UniPathway"/>
</dbReference>